<evidence type="ECO:0000313" key="2">
    <source>
        <dbReference type="EMBL" id="JAE09611.1"/>
    </source>
</evidence>
<dbReference type="AlphaFoldDB" id="A0A0A9FHQ4"/>
<organism evidence="2">
    <name type="scientific">Arundo donax</name>
    <name type="common">Giant reed</name>
    <name type="synonym">Donax arundinaceus</name>
    <dbReference type="NCBI Taxonomy" id="35708"/>
    <lineage>
        <taxon>Eukaryota</taxon>
        <taxon>Viridiplantae</taxon>
        <taxon>Streptophyta</taxon>
        <taxon>Embryophyta</taxon>
        <taxon>Tracheophyta</taxon>
        <taxon>Spermatophyta</taxon>
        <taxon>Magnoliopsida</taxon>
        <taxon>Liliopsida</taxon>
        <taxon>Poales</taxon>
        <taxon>Poaceae</taxon>
        <taxon>PACMAD clade</taxon>
        <taxon>Arundinoideae</taxon>
        <taxon>Arundineae</taxon>
        <taxon>Arundo</taxon>
    </lineage>
</organism>
<dbReference type="EMBL" id="GBRH01188285">
    <property type="protein sequence ID" value="JAE09611.1"/>
    <property type="molecule type" value="Transcribed_RNA"/>
</dbReference>
<feature type="region of interest" description="Disordered" evidence="1">
    <location>
        <begin position="1"/>
        <end position="22"/>
    </location>
</feature>
<accession>A0A0A9FHQ4</accession>
<evidence type="ECO:0000256" key="1">
    <source>
        <dbReference type="SAM" id="MobiDB-lite"/>
    </source>
</evidence>
<sequence>MQPYGTTGNCIDKEGPMVQANA</sequence>
<reference evidence="2" key="2">
    <citation type="journal article" date="2015" name="Data Brief">
        <title>Shoot transcriptome of the giant reed, Arundo donax.</title>
        <authorList>
            <person name="Barrero R.A."/>
            <person name="Guerrero F.D."/>
            <person name="Moolhuijzen P."/>
            <person name="Goolsby J.A."/>
            <person name="Tidwell J."/>
            <person name="Bellgard S.E."/>
            <person name="Bellgard M.I."/>
        </authorList>
    </citation>
    <scope>NUCLEOTIDE SEQUENCE</scope>
    <source>
        <tissue evidence="2">Shoot tissue taken approximately 20 cm above the soil surface</tissue>
    </source>
</reference>
<reference evidence="2" key="1">
    <citation type="submission" date="2014-09" db="EMBL/GenBank/DDBJ databases">
        <authorList>
            <person name="Magalhaes I.L.F."/>
            <person name="Oliveira U."/>
            <person name="Santos F.R."/>
            <person name="Vidigal T.H.D.A."/>
            <person name="Brescovit A.D."/>
            <person name="Santos A.J."/>
        </authorList>
    </citation>
    <scope>NUCLEOTIDE SEQUENCE</scope>
    <source>
        <tissue evidence="2">Shoot tissue taken approximately 20 cm above the soil surface</tissue>
    </source>
</reference>
<name>A0A0A9FHQ4_ARUDO</name>
<protein>
    <submittedName>
        <fullName evidence="2">Uncharacterized protein</fullName>
    </submittedName>
</protein>
<proteinExistence type="predicted"/>